<keyword evidence="9" id="KW-1185">Reference proteome</keyword>
<feature type="chain" id="PRO_5045784377" evidence="8">
    <location>
        <begin position="30"/>
        <end position="89"/>
    </location>
</feature>
<keyword evidence="3" id="KW-0964">Secreted</keyword>
<dbReference type="PROSITE" id="PS51257">
    <property type="entry name" value="PROKAR_LIPOPROTEIN"/>
    <property type="match status" value="1"/>
</dbReference>
<gene>
    <name evidence="10" type="primary">LOC104759373</name>
</gene>
<evidence type="ECO:0000256" key="3">
    <source>
        <dbReference type="ARBA" id="ARBA00022525"/>
    </source>
</evidence>
<dbReference type="RefSeq" id="XP_019094436.1">
    <property type="nucleotide sequence ID" value="XM_019238891.1"/>
</dbReference>
<feature type="signal peptide" evidence="8">
    <location>
        <begin position="1"/>
        <end position="29"/>
    </location>
</feature>
<reference evidence="10" key="2">
    <citation type="submission" date="2025-08" db="UniProtKB">
        <authorList>
            <consortium name="RefSeq"/>
        </authorList>
    </citation>
    <scope>IDENTIFICATION</scope>
    <source>
        <tissue evidence="10">Leaf</tissue>
    </source>
</reference>
<dbReference type="PANTHER" id="PTHR34270:SF3">
    <property type="entry name" value="PROTEIN RALF-LIKE 16-RELATED"/>
    <property type="match status" value="1"/>
</dbReference>
<accession>A0ABM1R5Z8</accession>
<comment type="similarity">
    <text evidence="2">Belongs to the plant rapid alkalinization factor (RALF) family.</text>
</comment>
<evidence type="ECO:0000256" key="2">
    <source>
        <dbReference type="ARBA" id="ARBA00009178"/>
    </source>
</evidence>
<protein>
    <submittedName>
        <fullName evidence="10">Protein RALF-like 2</fullName>
    </submittedName>
</protein>
<evidence type="ECO:0000313" key="9">
    <source>
        <dbReference type="Proteomes" id="UP000694864"/>
    </source>
</evidence>
<reference evidence="9" key="1">
    <citation type="journal article" date="2014" name="Nat. Commun.">
        <title>The emerging biofuel crop Camelina sativa retains a highly undifferentiated hexaploid genome structure.</title>
        <authorList>
            <person name="Kagale S."/>
            <person name="Koh C."/>
            <person name="Nixon J."/>
            <person name="Bollina V."/>
            <person name="Clarke W.E."/>
            <person name="Tuteja R."/>
            <person name="Spillane C."/>
            <person name="Robinson S.J."/>
            <person name="Links M.G."/>
            <person name="Clarke C."/>
            <person name="Higgins E.E."/>
            <person name="Huebert T."/>
            <person name="Sharpe A.G."/>
            <person name="Parkin I.A."/>
        </authorList>
    </citation>
    <scope>NUCLEOTIDE SEQUENCE [LARGE SCALE GENOMIC DNA]</scope>
    <source>
        <strain evidence="9">cv. DH55</strain>
    </source>
</reference>
<organism evidence="9 10">
    <name type="scientific">Camelina sativa</name>
    <name type="common">False flax</name>
    <name type="synonym">Myagrum sativum</name>
    <dbReference type="NCBI Taxonomy" id="90675"/>
    <lineage>
        <taxon>Eukaryota</taxon>
        <taxon>Viridiplantae</taxon>
        <taxon>Streptophyta</taxon>
        <taxon>Embryophyta</taxon>
        <taxon>Tracheophyta</taxon>
        <taxon>Spermatophyta</taxon>
        <taxon>Magnoliopsida</taxon>
        <taxon>eudicotyledons</taxon>
        <taxon>Gunneridae</taxon>
        <taxon>Pentapetalae</taxon>
        <taxon>rosids</taxon>
        <taxon>malvids</taxon>
        <taxon>Brassicales</taxon>
        <taxon>Brassicaceae</taxon>
        <taxon>Camelineae</taxon>
        <taxon>Camelina</taxon>
    </lineage>
</organism>
<evidence type="ECO:0000256" key="7">
    <source>
        <dbReference type="ARBA" id="ARBA00037228"/>
    </source>
</evidence>
<dbReference type="GeneID" id="104759373"/>
<evidence type="ECO:0000256" key="4">
    <source>
        <dbReference type="ARBA" id="ARBA00022702"/>
    </source>
</evidence>
<keyword evidence="5 8" id="KW-0732">Signal</keyword>
<dbReference type="Pfam" id="PF05498">
    <property type="entry name" value="RALF"/>
    <property type="match status" value="1"/>
</dbReference>
<evidence type="ECO:0000256" key="6">
    <source>
        <dbReference type="ARBA" id="ARBA00023157"/>
    </source>
</evidence>
<evidence type="ECO:0000256" key="5">
    <source>
        <dbReference type="ARBA" id="ARBA00022729"/>
    </source>
</evidence>
<comment type="function">
    <text evidence="7">Cell signaling peptide that may regulate plant stress, growth, and development. Mediates a rapid alkalinization of extracellular space by mediating a transient increase in the cytoplasmic Ca(2+) concentration leading to a calcium-dependent signaling events through a cell surface receptor and a concomitant activation of some intracellular mitogen-activated protein kinases.</text>
</comment>
<evidence type="ECO:0000256" key="1">
    <source>
        <dbReference type="ARBA" id="ARBA00004613"/>
    </source>
</evidence>
<comment type="subcellular location">
    <subcellularLocation>
        <location evidence="1">Secreted</location>
    </subcellularLocation>
</comment>
<dbReference type="PANTHER" id="PTHR34270">
    <property type="entry name" value="PROTEIN RALF-LIKE 15-RELATED"/>
    <property type="match status" value="1"/>
</dbReference>
<dbReference type="Proteomes" id="UP000694864">
    <property type="component" value="Chromosome 17"/>
</dbReference>
<sequence>MSSLKATRFVLVAIFVLSCVFMNIMKVEAQKRIGYPAIGRGRAPGCSPKYPSTCRPKQPVNQYKRGCNKNTRCKRIGNGKGQAALRNNI</sequence>
<proteinExistence type="inferred from homology"/>
<dbReference type="InterPro" id="IPR008801">
    <property type="entry name" value="RALF"/>
</dbReference>
<evidence type="ECO:0000256" key="8">
    <source>
        <dbReference type="SAM" id="SignalP"/>
    </source>
</evidence>
<keyword evidence="4" id="KW-0372">Hormone</keyword>
<name>A0ABM1R5Z8_CAMSA</name>
<keyword evidence="6" id="KW-1015">Disulfide bond</keyword>
<evidence type="ECO:0000313" key="10">
    <source>
        <dbReference type="RefSeq" id="XP_019094436.1"/>
    </source>
</evidence>